<dbReference type="SUPFAM" id="SSF52540">
    <property type="entry name" value="P-loop containing nucleoside triphosphate hydrolases"/>
    <property type="match status" value="1"/>
</dbReference>
<dbReference type="Pfam" id="PF00005">
    <property type="entry name" value="ABC_tran"/>
    <property type="match status" value="1"/>
</dbReference>
<protein>
    <submittedName>
        <fullName evidence="12">ABC transporter ATP-binding protein</fullName>
    </submittedName>
</protein>
<proteinExistence type="predicted"/>
<dbReference type="RefSeq" id="WP_154526181.1">
    <property type="nucleotide sequence ID" value="NZ_VULZ01000011.1"/>
</dbReference>
<dbReference type="AlphaFoldDB" id="A0A6L5X7L5"/>
<evidence type="ECO:0000256" key="6">
    <source>
        <dbReference type="ARBA" id="ARBA00022840"/>
    </source>
</evidence>
<sequence length="782" mass="86676">MRYIFENLKQYWRSVLLLAVLLVVQGFCEMSMPQYTQNIIDVGIQNKGLEHITPSSITAGEFEAAQIFMDDAQKRVWTDAYEKDGDHYSLQNLSREKLKELDGDLLTPLVMAYQLGHMSEESFRTMMKTQAENALQSQKLKGALLDAAKKQADRLDSMSVKEIADAYGLDITTFEAEDEKGNASTYVDVRPAIQKMIDSGRMSEDSLSQMKKQITDTISQTGSQTMRAMAIRYAAEADKAAGTDIDKIQRQYLWLSGGRMILMALLMGAAAVAVSFVASRVGAAVGRDLRLKVFGNVIGYSNAEMDHFQTSSLITRATNDVQQVQMVTTMMLRMVLYAPVLAVWGIVKVYQSHANMSWVILLGIAVIVGIILTLVVLAMPKFKSMQKLVDRLNLVSREILTGLMVVRAFGREKTEEERFDDANTDLMRTQLFTNRVMTFMMPSMMFIMSGLGVLITWVAAHRVDAGTLQVGAMTSFITYAMIIISSFMILTAMSIILPRAGVAAERIHEVTSTKSSIENPEHEEIPQEKKGVVRFDHVNFRYPGAEMDALHDISFTARPGETTAIIGSTGSGKSTLVNLIPRFYDVTEGSITVDGVDIRKRDLHDLRAEIGFVPQKGTLFSGTVASNIRFGKPDAPDEAVKRAAQIAQADDFIMEKEDQYNSFISQGGGNVSGGQKQRLSIARAIAKNPLVLVFDDSFSALDMKTDARLRAKLSEEEKDATKIIVAQRVSTILSADQILVLDEGRLVGCGTHTQLLDTCEVYRQIAASQLSQKELEETRHAE</sequence>
<accession>A0A6L5X7L5</accession>
<dbReference type="InterPro" id="IPR003439">
    <property type="entry name" value="ABC_transporter-like_ATP-bd"/>
</dbReference>
<dbReference type="InterPro" id="IPR039421">
    <property type="entry name" value="Type_1_exporter"/>
</dbReference>
<feature type="transmembrane region" description="Helical" evidence="9">
    <location>
        <begin position="472"/>
        <end position="497"/>
    </location>
</feature>
<reference evidence="12 13" key="1">
    <citation type="submission" date="2019-08" db="EMBL/GenBank/DDBJ databases">
        <title>In-depth cultivation of the pig gut microbiome towards novel bacterial diversity and tailored functional studies.</title>
        <authorList>
            <person name="Wylensek D."/>
            <person name="Hitch T.C.A."/>
            <person name="Clavel T."/>
        </authorList>
    </citation>
    <scope>NUCLEOTIDE SEQUENCE [LARGE SCALE GENOMIC DNA]</scope>
    <source>
        <strain evidence="12 13">Oil+RF-744-WCA-WT-11</strain>
    </source>
</reference>
<dbReference type="Proteomes" id="UP000481852">
    <property type="component" value="Unassembled WGS sequence"/>
</dbReference>
<evidence type="ECO:0000313" key="12">
    <source>
        <dbReference type="EMBL" id="MSS15385.1"/>
    </source>
</evidence>
<dbReference type="GO" id="GO:0016887">
    <property type="term" value="F:ATP hydrolysis activity"/>
    <property type="evidence" value="ECO:0007669"/>
    <property type="project" value="InterPro"/>
</dbReference>
<keyword evidence="5" id="KW-0547">Nucleotide-binding</keyword>
<dbReference type="PROSITE" id="PS00211">
    <property type="entry name" value="ABC_TRANSPORTER_1"/>
    <property type="match status" value="1"/>
</dbReference>
<dbReference type="EMBL" id="VULZ01000011">
    <property type="protein sequence ID" value="MSS15385.1"/>
    <property type="molecule type" value="Genomic_DNA"/>
</dbReference>
<evidence type="ECO:0000256" key="2">
    <source>
        <dbReference type="ARBA" id="ARBA00022448"/>
    </source>
</evidence>
<dbReference type="Pfam" id="PF00664">
    <property type="entry name" value="ABC_membrane"/>
    <property type="match status" value="1"/>
</dbReference>
<evidence type="ECO:0000259" key="11">
    <source>
        <dbReference type="PROSITE" id="PS50929"/>
    </source>
</evidence>
<dbReference type="CDD" id="cd18548">
    <property type="entry name" value="ABC_6TM_Tm287_like"/>
    <property type="match status" value="1"/>
</dbReference>
<evidence type="ECO:0000259" key="10">
    <source>
        <dbReference type="PROSITE" id="PS50893"/>
    </source>
</evidence>
<comment type="subcellular location">
    <subcellularLocation>
        <location evidence="1">Cell membrane</location>
        <topology evidence="1">Multi-pass membrane protein</topology>
    </subcellularLocation>
</comment>
<dbReference type="PROSITE" id="PS50929">
    <property type="entry name" value="ABC_TM1F"/>
    <property type="match status" value="1"/>
</dbReference>
<evidence type="ECO:0000256" key="8">
    <source>
        <dbReference type="ARBA" id="ARBA00023136"/>
    </source>
</evidence>
<gene>
    <name evidence="12" type="ORF">FYJ35_10110</name>
</gene>
<dbReference type="InterPro" id="IPR036640">
    <property type="entry name" value="ABC1_TM_sf"/>
</dbReference>
<evidence type="ECO:0000256" key="9">
    <source>
        <dbReference type="SAM" id="Phobius"/>
    </source>
</evidence>
<evidence type="ECO:0000256" key="4">
    <source>
        <dbReference type="ARBA" id="ARBA00022692"/>
    </source>
</evidence>
<dbReference type="GO" id="GO:0015421">
    <property type="term" value="F:ABC-type oligopeptide transporter activity"/>
    <property type="evidence" value="ECO:0007669"/>
    <property type="project" value="TreeGrafter"/>
</dbReference>
<feature type="domain" description="ABC transmembrane type-1" evidence="11">
    <location>
        <begin position="245"/>
        <end position="499"/>
    </location>
</feature>
<keyword evidence="4 9" id="KW-0812">Transmembrane</keyword>
<dbReference type="InterPro" id="IPR017871">
    <property type="entry name" value="ABC_transporter-like_CS"/>
</dbReference>
<keyword evidence="3" id="KW-1003">Cell membrane</keyword>
<evidence type="ECO:0000256" key="3">
    <source>
        <dbReference type="ARBA" id="ARBA00022475"/>
    </source>
</evidence>
<keyword evidence="6 12" id="KW-0067">ATP-binding</keyword>
<dbReference type="Gene3D" id="3.40.50.300">
    <property type="entry name" value="P-loop containing nucleotide triphosphate hydrolases"/>
    <property type="match status" value="1"/>
</dbReference>
<keyword evidence="8 9" id="KW-0472">Membrane</keyword>
<keyword evidence="7 9" id="KW-1133">Transmembrane helix</keyword>
<dbReference type="InterPro" id="IPR027417">
    <property type="entry name" value="P-loop_NTPase"/>
</dbReference>
<feature type="transmembrane region" description="Helical" evidence="9">
    <location>
        <begin position="356"/>
        <end position="378"/>
    </location>
</feature>
<dbReference type="PANTHER" id="PTHR43394:SF1">
    <property type="entry name" value="ATP-BINDING CASSETTE SUB-FAMILY B MEMBER 10, MITOCHONDRIAL"/>
    <property type="match status" value="1"/>
</dbReference>
<organism evidence="12 13">
    <name type="scientific">Porcincola intestinalis</name>
    <dbReference type="NCBI Taxonomy" id="2606632"/>
    <lineage>
        <taxon>Bacteria</taxon>
        <taxon>Bacillati</taxon>
        <taxon>Bacillota</taxon>
        <taxon>Clostridia</taxon>
        <taxon>Lachnospirales</taxon>
        <taxon>Lachnospiraceae</taxon>
        <taxon>Porcincola</taxon>
    </lineage>
</organism>
<feature type="transmembrane region" description="Helical" evidence="9">
    <location>
        <begin position="331"/>
        <end position="350"/>
    </location>
</feature>
<dbReference type="PROSITE" id="PS50893">
    <property type="entry name" value="ABC_TRANSPORTER_2"/>
    <property type="match status" value="1"/>
</dbReference>
<feature type="transmembrane region" description="Helical" evidence="9">
    <location>
        <begin position="260"/>
        <end position="283"/>
    </location>
</feature>
<dbReference type="InterPro" id="IPR003593">
    <property type="entry name" value="AAA+_ATPase"/>
</dbReference>
<feature type="domain" description="ABC transporter" evidence="10">
    <location>
        <begin position="533"/>
        <end position="768"/>
    </location>
</feature>
<evidence type="ECO:0000256" key="5">
    <source>
        <dbReference type="ARBA" id="ARBA00022741"/>
    </source>
</evidence>
<keyword evidence="2" id="KW-0813">Transport</keyword>
<evidence type="ECO:0000256" key="7">
    <source>
        <dbReference type="ARBA" id="ARBA00022989"/>
    </source>
</evidence>
<feature type="transmembrane region" description="Helical" evidence="9">
    <location>
        <begin position="436"/>
        <end position="460"/>
    </location>
</feature>
<dbReference type="SUPFAM" id="SSF90123">
    <property type="entry name" value="ABC transporter transmembrane region"/>
    <property type="match status" value="1"/>
</dbReference>
<dbReference type="FunFam" id="3.40.50.300:FF:000221">
    <property type="entry name" value="Multidrug ABC transporter ATP-binding protein"/>
    <property type="match status" value="1"/>
</dbReference>
<name>A0A6L5X7L5_9FIRM</name>
<evidence type="ECO:0000313" key="13">
    <source>
        <dbReference type="Proteomes" id="UP000481852"/>
    </source>
</evidence>
<dbReference type="GO" id="GO:0005524">
    <property type="term" value="F:ATP binding"/>
    <property type="evidence" value="ECO:0007669"/>
    <property type="project" value="UniProtKB-KW"/>
</dbReference>
<dbReference type="PANTHER" id="PTHR43394">
    <property type="entry name" value="ATP-DEPENDENT PERMEASE MDL1, MITOCHONDRIAL"/>
    <property type="match status" value="1"/>
</dbReference>
<dbReference type="GO" id="GO:0005886">
    <property type="term" value="C:plasma membrane"/>
    <property type="evidence" value="ECO:0007669"/>
    <property type="project" value="UniProtKB-SubCell"/>
</dbReference>
<comment type="caution">
    <text evidence="12">The sequence shown here is derived from an EMBL/GenBank/DDBJ whole genome shotgun (WGS) entry which is preliminary data.</text>
</comment>
<dbReference type="Gene3D" id="1.20.1560.10">
    <property type="entry name" value="ABC transporter type 1, transmembrane domain"/>
    <property type="match status" value="1"/>
</dbReference>
<evidence type="ECO:0000256" key="1">
    <source>
        <dbReference type="ARBA" id="ARBA00004651"/>
    </source>
</evidence>
<keyword evidence="13" id="KW-1185">Reference proteome</keyword>
<dbReference type="InterPro" id="IPR011527">
    <property type="entry name" value="ABC1_TM_dom"/>
</dbReference>
<dbReference type="SMART" id="SM00382">
    <property type="entry name" value="AAA"/>
    <property type="match status" value="1"/>
</dbReference>